<dbReference type="AlphaFoldDB" id="D5EKF1"/>
<dbReference type="RefSeq" id="WP_013041758.1">
    <property type="nucleotide sequence ID" value="NC_014008.1"/>
</dbReference>
<dbReference type="eggNOG" id="ENOG50307HF">
    <property type="taxonomic scope" value="Bacteria"/>
</dbReference>
<reference evidence="2 3" key="1">
    <citation type="journal article" date="2010" name="Stand. Genomic Sci.">
        <title>Complete genome sequence of Coraliomargarita akajimensis type strain (04OKA010-24).</title>
        <authorList>
            <person name="Mavromatis K."/>
            <person name="Abt B."/>
            <person name="Brambilla E."/>
            <person name="Lapidus A."/>
            <person name="Copeland A."/>
            <person name="Deshpande S."/>
            <person name="Nolan M."/>
            <person name="Lucas S."/>
            <person name="Tice H."/>
            <person name="Cheng J.F."/>
            <person name="Han C."/>
            <person name="Detter J.C."/>
            <person name="Woyke T."/>
            <person name="Goodwin L."/>
            <person name="Pitluck S."/>
            <person name="Held B."/>
            <person name="Brettin T."/>
            <person name="Tapia R."/>
            <person name="Ivanova N."/>
            <person name="Mikhailova N."/>
            <person name="Pati A."/>
            <person name="Liolios K."/>
            <person name="Chen A."/>
            <person name="Palaniappan K."/>
            <person name="Land M."/>
            <person name="Hauser L."/>
            <person name="Chang Y.J."/>
            <person name="Jeffries C.D."/>
            <person name="Rohde M."/>
            <person name="Goker M."/>
            <person name="Bristow J."/>
            <person name="Eisen J.A."/>
            <person name="Markowitz V."/>
            <person name="Hugenholtz P."/>
            <person name="Klenk H.P."/>
            <person name="Kyrpides N.C."/>
        </authorList>
    </citation>
    <scope>NUCLEOTIDE SEQUENCE [LARGE SCALE GENOMIC DNA]</scope>
    <source>
        <strain evidence="3">DSM 45221 / IAM 15411 / JCM 23193 / KCTC 12865</strain>
    </source>
</reference>
<dbReference type="EMBL" id="CP001998">
    <property type="protein sequence ID" value="ADE53032.1"/>
    <property type="molecule type" value="Genomic_DNA"/>
</dbReference>
<organism evidence="2 3">
    <name type="scientific">Coraliomargarita akajimensis (strain DSM 45221 / IAM 15411 / JCM 23193 / KCTC 12865 / 04OKA010-24)</name>
    <dbReference type="NCBI Taxonomy" id="583355"/>
    <lineage>
        <taxon>Bacteria</taxon>
        <taxon>Pseudomonadati</taxon>
        <taxon>Verrucomicrobiota</taxon>
        <taxon>Opitutia</taxon>
        <taxon>Puniceicoccales</taxon>
        <taxon>Coraliomargaritaceae</taxon>
        <taxon>Coraliomargarita</taxon>
    </lineage>
</organism>
<dbReference type="OrthoDB" id="195598at2"/>
<name>D5EKF1_CORAD</name>
<dbReference type="STRING" id="583355.Caka_0003"/>
<proteinExistence type="predicted"/>
<dbReference type="KEGG" id="caa:Caka_0003"/>
<dbReference type="Proteomes" id="UP000000925">
    <property type="component" value="Chromosome"/>
</dbReference>
<evidence type="ECO:0000313" key="2">
    <source>
        <dbReference type="EMBL" id="ADE53032.1"/>
    </source>
</evidence>
<dbReference type="HOGENOM" id="CLU_105845_0_0_0"/>
<evidence type="ECO:0000256" key="1">
    <source>
        <dbReference type="SAM" id="MobiDB-lite"/>
    </source>
</evidence>
<feature type="region of interest" description="Disordered" evidence="1">
    <location>
        <begin position="55"/>
        <end position="88"/>
    </location>
</feature>
<sequence length="160" mass="17467">MDITDAQKAVIAGWVQENKSLAEIQNLLREEFDISMTYMDVRFLVDDLELVFEEPEPEAPDSAEEADSAEAGETSQASGDAAVEEPQVMGGVSVELDAIMRPGAMVSGQVTFSDGVTMGWQVSNQGLGLVPGDDPEYRPSPEDIQDFQNQLHDLLQKQGY</sequence>
<accession>D5EKF1</accession>
<feature type="compositionally biased region" description="Acidic residues" evidence="1">
    <location>
        <begin position="55"/>
        <end position="70"/>
    </location>
</feature>
<protein>
    <submittedName>
        <fullName evidence="2">Uncharacterized protein</fullName>
    </submittedName>
</protein>
<keyword evidence="3" id="KW-1185">Reference proteome</keyword>
<evidence type="ECO:0000313" key="3">
    <source>
        <dbReference type="Proteomes" id="UP000000925"/>
    </source>
</evidence>
<gene>
    <name evidence="2" type="ordered locus">Caka_0003</name>
</gene>